<accession>A0A4R4KH21</accession>
<dbReference type="OrthoDB" id="1118734at2"/>
<proteinExistence type="predicted"/>
<dbReference type="AlphaFoldDB" id="A0A4R4KH21"/>
<keyword evidence="2" id="KW-1185">Reference proteome</keyword>
<dbReference type="Proteomes" id="UP000295706">
    <property type="component" value="Unassembled WGS sequence"/>
</dbReference>
<evidence type="ECO:0000313" key="1">
    <source>
        <dbReference type="EMBL" id="TDB67354.1"/>
    </source>
</evidence>
<gene>
    <name evidence="1" type="ORF">EZE20_05245</name>
</gene>
<dbReference type="EMBL" id="SMJU01000003">
    <property type="protein sequence ID" value="TDB67354.1"/>
    <property type="molecule type" value="Genomic_DNA"/>
</dbReference>
<comment type="caution">
    <text evidence="1">The sequence shown here is derived from an EMBL/GenBank/DDBJ whole genome shotgun (WGS) entry which is preliminary data.</text>
</comment>
<name>A0A4R4KH21_9BACT</name>
<dbReference type="Pfam" id="PF10677">
    <property type="entry name" value="DUF2490"/>
    <property type="match status" value="1"/>
</dbReference>
<sequence>MATRIFLCLFICFNSFQDIQAQDIHQSFYWIRYFNTLHFSPRLTWQNEADTRHFFSNNKQHQAIFHSRLAYKIRPKLQLAAGFTHSLQRPNDPQVSPRQAKPEFRGVQEFTYNTEFLHPTFELNGRIRTEQRFLGTKPIAEDQTYTFRFRHRYRLQFSYLLKPAKLALRVSDEILVNTTGTNLFGDLDQNRVYVCLEKRFSPVFATEIGYLHLKQPITDKPQSFQRDIVRLTFYHSVNLARDP</sequence>
<protein>
    <submittedName>
        <fullName evidence="1">DUF2490 domain-containing protein</fullName>
    </submittedName>
</protein>
<organism evidence="1 2">
    <name type="scientific">Arundinibacter roseus</name>
    <dbReference type="NCBI Taxonomy" id="2070510"/>
    <lineage>
        <taxon>Bacteria</taxon>
        <taxon>Pseudomonadati</taxon>
        <taxon>Bacteroidota</taxon>
        <taxon>Cytophagia</taxon>
        <taxon>Cytophagales</taxon>
        <taxon>Spirosomataceae</taxon>
        <taxon>Arundinibacter</taxon>
    </lineage>
</organism>
<dbReference type="RefSeq" id="WP_132115252.1">
    <property type="nucleotide sequence ID" value="NZ_SMJU01000003.1"/>
</dbReference>
<evidence type="ECO:0000313" key="2">
    <source>
        <dbReference type="Proteomes" id="UP000295706"/>
    </source>
</evidence>
<reference evidence="1 2" key="1">
    <citation type="submission" date="2019-02" db="EMBL/GenBank/DDBJ databases">
        <title>Arundinibacter roseus gen. nov., sp. nov., a new member of the family Cytophagaceae.</title>
        <authorList>
            <person name="Szuroczki S."/>
            <person name="Khayer B."/>
            <person name="Sproer C."/>
            <person name="Toumi M."/>
            <person name="Szabo A."/>
            <person name="Felfoldi T."/>
            <person name="Schumann P."/>
            <person name="Toth E."/>
        </authorList>
    </citation>
    <scope>NUCLEOTIDE SEQUENCE [LARGE SCALE GENOMIC DNA]</scope>
    <source>
        <strain evidence="1 2">DMA-k-7a</strain>
    </source>
</reference>
<dbReference type="InterPro" id="IPR019619">
    <property type="entry name" value="DUF2490"/>
</dbReference>